<keyword evidence="7" id="KW-1185">Reference proteome</keyword>
<feature type="domain" description="M23ase beta-sheet core" evidence="4">
    <location>
        <begin position="299"/>
        <end position="395"/>
    </location>
</feature>
<evidence type="ECO:0000256" key="2">
    <source>
        <dbReference type="SAM" id="Coils"/>
    </source>
</evidence>
<dbReference type="InterPro" id="IPR057309">
    <property type="entry name" value="PcsB_CC"/>
</dbReference>
<evidence type="ECO:0000313" key="7">
    <source>
        <dbReference type="Proteomes" id="UP000010795"/>
    </source>
</evidence>
<dbReference type="eggNOG" id="COG0739">
    <property type="taxonomic scope" value="Bacteria"/>
</dbReference>
<dbReference type="Gene3D" id="2.70.70.10">
    <property type="entry name" value="Glucose Permease (Domain IIA)"/>
    <property type="match status" value="1"/>
</dbReference>
<dbReference type="AlphaFoldDB" id="L0E9I8"/>
<dbReference type="eggNOG" id="COG3883">
    <property type="taxonomic scope" value="Bacteria"/>
</dbReference>
<dbReference type="STRING" id="717605.Theco_0190"/>
<dbReference type="SUPFAM" id="SSF51261">
    <property type="entry name" value="Duplicated hybrid motif"/>
    <property type="match status" value="1"/>
</dbReference>
<name>L0E9I8_THECK</name>
<dbReference type="InterPro" id="IPR011055">
    <property type="entry name" value="Dup_hybrid_motif"/>
</dbReference>
<protein>
    <submittedName>
        <fullName evidence="6">Metalloendopeptidase-like membrane protein</fullName>
    </submittedName>
</protein>
<dbReference type="FunFam" id="2.70.70.10:FF:000006">
    <property type="entry name" value="M23 family peptidase"/>
    <property type="match status" value="1"/>
</dbReference>
<proteinExistence type="predicted"/>
<feature type="chain" id="PRO_5003940878" evidence="3">
    <location>
        <begin position="26"/>
        <end position="400"/>
    </location>
</feature>
<feature type="domain" description="Peptidoglycan hydrolase PcsB coiled-coil" evidence="5">
    <location>
        <begin position="107"/>
        <end position="179"/>
    </location>
</feature>
<keyword evidence="2" id="KW-0175">Coiled coil</keyword>
<accession>L0E9I8</accession>
<evidence type="ECO:0000313" key="6">
    <source>
        <dbReference type="EMBL" id="AGA56437.1"/>
    </source>
</evidence>
<reference evidence="7" key="1">
    <citation type="submission" date="2012-01" db="EMBL/GenBank/DDBJ databases">
        <title>Complete sequence of chromosome of Thermobacillus composti KWC4.</title>
        <authorList>
            <person name="Lucas S."/>
            <person name="Han J."/>
            <person name="Lapidus A."/>
            <person name="Cheng J.-F."/>
            <person name="Goodwin L."/>
            <person name="Pitluck S."/>
            <person name="Peters L."/>
            <person name="Ovchinnikova G."/>
            <person name="Teshima H."/>
            <person name="Detter J.C."/>
            <person name="Han C."/>
            <person name="Tapia R."/>
            <person name="Land M."/>
            <person name="Hauser L."/>
            <person name="Kyrpides N."/>
            <person name="Ivanova N."/>
            <person name="Pagani I."/>
            <person name="Anderson I."/>
            <person name="Woyke T."/>
        </authorList>
    </citation>
    <scope>NUCLEOTIDE SEQUENCE [LARGE SCALE GENOMIC DNA]</scope>
    <source>
        <strain evidence="7">DSM 18247 / JCM 13945 / KWC4</strain>
    </source>
</reference>
<evidence type="ECO:0000259" key="4">
    <source>
        <dbReference type="Pfam" id="PF01551"/>
    </source>
</evidence>
<dbReference type="InterPro" id="IPR016047">
    <property type="entry name" value="M23ase_b-sheet_dom"/>
</dbReference>
<gene>
    <name evidence="6" type="ordered locus">Theco_0190</name>
</gene>
<dbReference type="GO" id="GO:0004222">
    <property type="term" value="F:metalloendopeptidase activity"/>
    <property type="evidence" value="ECO:0007669"/>
    <property type="project" value="TreeGrafter"/>
</dbReference>
<evidence type="ECO:0000256" key="1">
    <source>
        <dbReference type="ARBA" id="ARBA00022729"/>
    </source>
</evidence>
<dbReference type="Pfam" id="PF24568">
    <property type="entry name" value="CC_PcsB"/>
    <property type="match status" value="1"/>
</dbReference>
<dbReference type="HOGENOM" id="CLU_029425_4_3_9"/>
<feature type="coiled-coil region" evidence="2">
    <location>
        <begin position="166"/>
        <end position="264"/>
    </location>
</feature>
<organism evidence="6 7">
    <name type="scientific">Thermobacillus composti (strain DSM 18247 / JCM 13945 / KWC4)</name>
    <dbReference type="NCBI Taxonomy" id="717605"/>
    <lineage>
        <taxon>Bacteria</taxon>
        <taxon>Bacillati</taxon>
        <taxon>Bacillota</taxon>
        <taxon>Bacilli</taxon>
        <taxon>Bacillales</taxon>
        <taxon>Paenibacillaceae</taxon>
        <taxon>Thermobacillus</taxon>
    </lineage>
</organism>
<dbReference type="KEGG" id="tco:Theco_0190"/>
<dbReference type="InterPro" id="IPR050570">
    <property type="entry name" value="Cell_wall_metabolism_enzyme"/>
</dbReference>
<evidence type="ECO:0000256" key="3">
    <source>
        <dbReference type="SAM" id="SignalP"/>
    </source>
</evidence>
<dbReference type="EMBL" id="CP003255">
    <property type="protein sequence ID" value="AGA56437.1"/>
    <property type="molecule type" value="Genomic_DNA"/>
</dbReference>
<evidence type="ECO:0000259" key="5">
    <source>
        <dbReference type="Pfam" id="PF24568"/>
    </source>
</evidence>
<dbReference type="Proteomes" id="UP000010795">
    <property type="component" value="Chromosome"/>
</dbReference>
<dbReference type="Pfam" id="PF01551">
    <property type="entry name" value="Peptidase_M23"/>
    <property type="match status" value="1"/>
</dbReference>
<dbReference type="Gene3D" id="6.10.250.3150">
    <property type="match status" value="1"/>
</dbReference>
<dbReference type="PANTHER" id="PTHR21666:SF289">
    <property type="entry name" value="L-ALA--D-GLU ENDOPEPTIDASE"/>
    <property type="match status" value="1"/>
</dbReference>
<sequence>MKRSFAFLICLLLAFAVSQPHRTEAASELEKIRSEIKKLQQKMNDVDANLKKVQQDKQNVLNQKEVTMEQINELSAHIHSLEEELKLVDGRIAESEESLLQAGQELEDTKARIEERGELLDARVRLMYTNGFVSYLDVLLSATSFSDFLDRFDSLQSILAQDKAILEAHKADKELIEQKKAQIEAELAGLQELYSKKEDYYNLLVDKEKEKEVMILQYNRKIEALDQRAEELEEISEEQEKQLMELARKEKAAIEAEKKKKNTVYYTGGKLGMPIKDYKYVSSKFGPRTHPVTGQKGKQHNGIDFAAASGTDIFAAESGTVIVAQSMSGYGNTVIIDHGNGLWTLYGHIRKGGIKVKAGEVVKKGQKIAEVGSTGVSTGPHLHFEVRLNEKPVDPENYLR</sequence>
<dbReference type="CDD" id="cd12797">
    <property type="entry name" value="M23_peptidase"/>
    <property type="match status" value="1"/>
</dbReference>
<keyword evidence="1 3" id="KW-0732">Signal</keyword>
<feature type="signal peptide" evidence="3">
    <location>
        <begin position="1"/>
        <end position="25"/>
    </location>
</feature>
<dbReference type="PANTHER" id="PTHR21666">
    <property type="entry name" value="PEPTIDASE-RELATED"/>
    <property type="match status" value="1"/>
</dbReference>
<feature type="coiled-coil region" evidence="2">
    <location>
        <begin position="22"/>
        <end position="116"/>
    </location>
</feature>